<dbReference type="InterPro" id="IPR017937">
    <property type="entry name" value="Thioredoxin_CS"/>
</dbReference>
<dbReference type="OrthoDB" id="10264505at2759"/>
<dbReference type="AlphaFoldDB" id="A0A2A2JUT1"/>
<dbReference type="CDD" id="cd02961">
    <property type="entry name" value="PDI_a_family"/>
    <property type="match status" value="1"/>
</dbReference>
<dbReference type="InterPro" id="IPR013766">
    <property type="entry name" value="Thioredoxin_domain"/>
</dbReference>
<keyword evidence="4" id="KW-1185">Reference proteome</keyword>
<proteinExistence type="inferred from homology"/>
<dbReference type="PANTHER" id="PTHR45672">
    <property type="entry name" value="PROTEIN DISULFIDE-ISOMERASE C17H9.14C-RELATED"/>
    <property type="match status" value="1"/>
</dbReference>
<dbReference type="InterPro" id="IPR051063">
    <property type="entry name" value="PDI"/>
</dbReference>
<comment type="similarity">
    <text evidence="1">Belongs to the protein disulfide isomerase family.</text>
</comment>
<evidence type="ECO:0000313" key="4">
    <source>
        <dbReference type="Proteomes" id="UP000218231"/>
    </source>
</evidence>
<dbReference type="PANTHER" id="PTHR45672:SF2">
    <property type="entry name" value="PROTEIN DISULFIDE-ISOMERASE A5"/>
    <property type="match status" value="1"/>
</dbReference>
<gene>
    <name evidence="3" type="ORF">WR25_12516</name>
</gene>
<sequence length="277" mass="31916">MLIEVADNVYGKGSIDYDRKVTVSSISNFLEEPFADLPWNEDTKLKDVLFVENKEKFDKLIKKKLPTLVLFYAPWCGHCKNIRPIYGEVASDRKGETILAAVDMNTAKGKIIGEKYHITGFPTLYYFDKGEDLYPYGGPRTKVSVWAENVFTSVEHLTEKTFEHYIKKNNKVLVVFHANWCKHSQNLQPIIEKVAEQMKGESMKIVAVDGAAHNTIVKKYKVDGYPKLYFFENGKKAYEVFARKVHDIIFWAKNPKKPQLPEKSWDLKNTNVVVLNK</sequence>
<evidence type="ECO:0000256" key="1">
    <source>
        <dbReference type="ARBA" id="ARBA00006347"/>
    </source>
</evidence>
<organism evidence="3 4">
    <name type="scientific">Diploscapter pachys</name>
    <dbReference type="NCBI Taxonomy" id="2018661"/>
    <lineage>
        <taxon>Eukaryota</taxon>
        <taxon>Metazoa</taxon>
        <taxon>Ecdysozoa</taxon>
        <taxon>Nematoda</taxon>
        <taxon>Chromadorea</taxon>
        <taxon>Rhabditida</taxon>
        <taxon>Rhabditina</taxon>
        <taxon>Rhabditomorpha</taxon>
        <taxon>Rhabditoidea</taxon>
        <taxon>Rhabditidae</taxon>
        <taxon>Diploscapter</taxon>
    </lineage>
</organism>
<dbReference type="InterPro" id="IPR036249">
    <property type="entry name" value="Thioredoxin-like_sf"/>
</dbReference>
<dbReference type="PROSITE" id="PS00194">
    <property type="entry name" value="THIOREDOXIN_1"/>
    <property type="match status" value="1"/>
</dbReference>
<dbReference type="PROSITE" id="PS51352">
    <property type="entry name" value="THIOREDOXIN_2"/>
    <property type="match status" value="1"/>
</dbReference>
<dbReference type="SUPFAM" id="SSF52833">
    <property type="entry name" value="Thioredoxin-like"/>
    <property type="match status" value="2"/>
</dbReference>
<dbReference type="Proteomes" id="UP000218231">
    <property type="component" value="Unassembled WGS sequence"/>
</dbReference>
<comment type="caution">
    <text evidence="3">The sequence shown here is derived from an EMBL/GenBank/DDBJ whole genome shotgun (WGS) entry which is preliminary data.</text>
</comment>
<dbReference type="STRING" id="2018661.A0A2A2JUT1"/>
<accession>A0A2A2JUT1</accession>
<feature type="domain" description="Thioredoxin" evidence="2">
    <location>
        <begin position="26"/>
        <end position="167"/>
    </location>
</feature>
<protein>
    <recommendedName>
        <fullName evidence="2">Thioredoxin domain-containing protein</fullName>
    </recommendedName>
</protein>
<dbReference type="GO" id="GO:0006457">
    <property type="term" value="P:protein folding"/>
    <property type="evidence" value="ECO:0007669"/>
    <property type="project" value="TreeGrafter"/>
</dbReference>
<reference evidence="3 4" key="1">
    <citation type="journal article" date="2017" name="Curr. Biol.">
        <title>Genome architecture and evolution of a unichromosomal asexual nematode.</title>
        <authorList>
            <person name="Fradin H."/>
            <person name="Zegar C."/>
            <person name="Gutwein M."/>
            <person name="Lucas J."/>
            <person name="Kovtun M."/>
            <person name="Corcoran D."/>
            <person name="Baugh L.R."/>
            <person name="Kiontke K."/>
            <person name="Gunsalus K."/>
            <person name="Fitch D.H."/>
            <person name="Piano F."/>
        </authorList>
    </citation>
    <scope>NUCLEOTIDE SEQUENCE [LARGE SCALE GENOMIC DNA]</scope>
    <source>
        <strain evidence="3">PF1309</strain>
    </source>
</reference>
<dbReference type="GO" id="GO:0005783">
    <property type="term" value="C:endoplasmic reticulum"/>
    <property type="evidence" value="ECO:0007669"/>
    <property type="project" value="TreeGrafter"/>
</dbReference>
<dbReference type="Pfam" id="PF00085">
    <property type="entry name" value="Thioredoxin"/>
    <property type="match status" value="2"/>
</dbReference>
<dbReference type="GO" id="GO:0003756">
    <property type="term" value="F:protein disulfide isomerase activity"/>
    <property type="evidence" value="ECO:0007669"/>
    <property type="project" value="TreeGrafter"/>
</dbReference>
<dbReference type="EMBL" id="LIAE01010208">
    <property type="protein sequence ID" value="PAV65418.1"/>
    <property type="molecule type" value="Genomic_DNA"/>
</dbReference>
<dbReference type="PRINTS" id="PR00421">
    <property type="entry name" value="THIOREDOXIN"/>
</dbReference>
<name>A0A2A2JUT1_9BILA</name>
<evidence type="ECO:0000259" key="2">
    <source>
        <dbReference type="PROSITE" id="PS51352"/>
    </source>
</evidence>
<dbReference type="Gene3D" id="3.40.30.10">
    <property type="entry name" value="Glutaredoxin"/>
    <property type="match status" value="2"/>
</dbReference>
<evidence type="ECO:0000313" key="3">
    <source>
        <dbReference type="EMBL" id="PAV65418.1"/>
    </source>
</evidence>